<dbReference type="AlphaFoldDB" id="A4IQH8"/>
<dbReference type="RefSeq" id="WP_011887739.1">
    <property type="nucleotide sequence ID" value="NC_009328.1"/>
</dbReference>
<organism evidence="1 2">
    <name type="scientific">Geobacillus thermodenitrificans (strain NG80-2)</name>
    <dbReference type="NCBI Taxonomy" id="420246"/>
    <lineage>
        <taxon>Bacteria</taxon>
        <taxon>Bacillati</taxon>
        <taxon>Bacillota</taxon>
        <taxon>Bacilli</taxon>
        <taxon>Bacillales</taxon>
        <taxon>Anoxybacillaceae</taxon>
        <taxon>Geobacillus</taxon>
    </lineage>
</organism>
<dbReference type="Pfam" id="PF14097">
    <property type="entry name" value="SpoVAE"/>
    <property type="match status" value="1"/>
</dbReference>
<dbReference type="EMBL" id="CP000557">
    <property type="protein sequence ID" value="ABO67582.1"/>
    <property type="molecule type" value="Genomic_DNA"/>
</dbReference>
<reference evidence="1 2" key="1">
    <citation type="journal article" date="2007" name="Proc. Natl. Acad. Sci. U.S.A.">
        <title>Genome and proteome of long-chain alkane degrading Geobacillus thermodenitrificans NG80-2 isolated from a deep-subsurface oil reservoir.</title>
        <authorList>
            <person name="Feng L."/>
            <person name="Wang W."/>
            <person name="Cheng J."/>
            <person name="Ren Y."/>
            <person name="Zhao G."/>
            <person name="Gao C."/>
            <person name="Tang Y."/>
            <person name="Liu X."/>
            <person name="Han W."/>
            <person name="Peng X."/>
            <person name="Liu R."/>
            <person name="Wang L."/>
        </authorList>
    </citation>
    <scope>NUCLEOTIDE SEQUENCE [LARGE SCALE GENOMIC DNA]</scope>
    <source>
        <strain evidence="1 2">NG80-2</strain>
    </source>
</reference>
<dbReference type="Proteomes" id="UP000001578">
    <property type="component" value="Chromosome"/>
</dbReference>
<evidence type="ECO:0000313" key="1">
    <source>
        <dbReference type="EMBL" id="ABO67582.1"/>
    </source>
</evidence>
<proteinExistence type="predicted"/>
<evidence type="ECO:0000313" key="2">
    <source>
        <dbReference type="Proteomes" id="UP000001578"/>
    </source>
</evidence>
<dbReference type="InterPro" id="IPR025914">
    <property type="entry name" value="SpoVAE"/>
</dbReference>
<protein>
    <submittedName>
        <fullName evidence="1">Sporulation protein</fullName>
    </submittedName>
</protein>
<dbReference type="HOGENOM" id="CLU_1413368_0_0_9"/>
<name>A4IQH8_GEOTN</name>
<dbReference type="eggNOG" id="ENOG502ZRG2">
    <property type="taxonomic scope" value="Bacteria"/>
</dbReference>
<dbReference type="KEGG" id="gtn:GTNG_2233"/>
<accession>A4IQH8</accession>
<sequence length="203" mass="22111">MKKRRVILVTDGDEFACQAIERVAADLGGRCISCSQGNPTKLSGEQLVELILKTPHDPVFVMFDDCGAIGEGAGEEALRYVATHEQIEVLGELAVASNTHRREWTKVHVSIDRDGLITEYGVDKEGIRDLDVGRINGDTVYCLDQLNIPLVVGIGDIGKMGYRDNAKNGAPITRKAVELILERSGGYAGKREEGKSADRGETR</sequence>
<gene>
    <name evidence="1" type="ordered locus">GTNG_2233</name>
</gene>